<dbReference type="Proteomes" id="UP000095229">
    <property type="component" value="Unassembled WGS sequence"/>
</dbReference>
<evidence type="ECO:0000313" key="2">
    <source>
        <dbReference type="Proteomes" id="UP000095229"/>
    </source>
</evidence>
<dbReference type="GeneID" id="93294548"/>
<dbReference type="EMBL" id="LSOG01000039">
    <property type="protein sequence ID" value="OEH47710.1"/>
    <property type="molecule type" value="Genomic_DNA"/>
</dbReference>
<dbReference type="RefSeq" id="WP_255464427.1">
    <property type="nucleotide sequence ID" value="NZ_CAAAIE010000012.1"/>
</dbReference>
<protein>
    <submittedName>
        <fullName evidence="1">Uncharacterized protein</fullName>
    </submittedName>
</protein>
<comment type="caution">
    <text evidence="1">The sequence shown here is derived from an EMBL/GenBank/DDBJ whole genome shotgun (WGS) entry which is preliminary data.</text>
</comment>
<gene>
    <name evidence="1" type="ORF">lpari_01234</name>
</gene>
<sequence>MGNKTLKPAIGEEVLIPAGVDHTVQTSSTTGSRWYYGYKVRR</sequence>
<dbReference type="AlphaFoldDB" id="A0A1E5JTC4"/>
<evidence type="ECO:0000313" key="1">
    <source>
        <dbReference type="EMBL" id="OEH47710.1"/>
    </source>
</evidence>
<organism evidence="1 2">
    <name type="scientific">Legionella parisiensis</name>
    <dbReference type="NCBI Taxonomy" id="45071"/>
    <lineage>
        <taxon>Bacteria</taxon>
        <taxon>Pseudomonadati</taxon>
        <taxon>Pseudomonadota</taxon>
        <taxon>Gammaproteobacteria</taxon>
        <taxon>Legionellales</taxon>
        <taxon>Legionellaceae</taxon>
        <taxon>Legionella</taxon>
    </lineage>
</organism>
<accession>A0A1E5JTC4</accession>
<reference evidence="1 2" key="1">
    <citation type="submission" date="2016-02" db="EMBL/GenBank/DDBJ databases">
        <title>Secondary metabolites in Legionella.</title>
        <authorList>
            <person name="Tobias N.J."/>
            <person name="Bode H.B."/>
        </authorList>
    </citation>
    <scope>NUCLEOTIDE SEQUENCE [LARGE SCALE GENOMIC DNA]</scope>
    <source>
        <strain evidence="1 2">DSM 19216</strain>
    </source>
</reference>
<name>A0A1E5JTC4_9GAMM</name>
<proteinExistence type="predicted"/>
<dbReference type="PATRIC" id="fig|45071.7.peg.1342"/>
<keyword evidence="2" id="KW-1185">Reference proteome</keyword>